<comment type="similarity">
    <text evidence="4">Belongs to the class-V pyridoxal-phosphate-dependent aminotransferase family. SerC subfamily.</text>
</comment>
<sequence length="376" mass="39798">MPMTALIEIPHDLLPRDGRFGSGPSKVSDAQVSALVASQPSVLGTSHRQAPVKGLVGDVRRMLAELYSLPEGYEVVLGNGGSTLFWDAAAFSLVDELAQHCTFGEFGAKFAKATDLAPHLRRSSLRTAEPGSIVLPEAEDGVDVYAWPHNETSTGAIAPVLRPAGTEGALTVVDATSAAGGTLVDLTQADVYYFAPQKSFASDGGLWFAFLSPAALARVEAIAAAKRWVPESLSLAAAIDNSRANQTLNTPAVATLVMMRAQLEWMLAGGGLPFAAGRSAESSTAIYDWAERTSWATPFVTDPVHRSPVVATIDLDASIDSAVLRTHLRGNGIVDIDPYRKLGRNQIRVGVYPAVDPDDVRALLACIDHVADRLGS</sequence>
<dbReference type="PIRSF" id="PIRSF000525">
    <property type="entry name" value="SerC"/>
    <property type="match status" value="1"/>
</dbReference>
<dbReference type="GO" id="GO:0004648">
    <property type="term" value="F:O-phospho-L-serine:2-oxoglutarate aminotransferase activity"/>
    <property type="evidence" value="ECO:0007669"/>
    <property type="project" value="UniProtKB-EC"/>
</dbReference>
<evidence type="ECO:0000256" key="10">
    <source>
        <dbReference type="ARBA" id="ARBA00022898"/>
    </source>
</evidence>
<keyword evidence="7 17" id="KW-0032">Aminotransferase</keyword>
<dbReference type="GO" id="GO:0008453">
    <property type="term" value="F:alanine-glyoxylate transaminase activity"/>
    <property type="evidence" value="ECO:0007669"/>
    <property type="project" value="TreeGrafter"/>
</dbReference>
<feature type="domain" description="Aminotransferase class V" evidence="16">
    <location>
        <begin position="142"/>
        <end position="333"/>
    </location>
</feature>
<dbReference type="PANTHER" id="PTHR21152:SF40">
    <property type="entry name" value="ALANINE--GLYOXYLATE AMINOTRANSFERASE"/>
    <property type="match status" value="1"/>
</dbReference>
<dbReference type="InterPro" id="IPR006272">
    <property type="entry name" value="Pser_aminoTfrase_mycobac"/>
</dbReference>
<keyword evidence="11" id="KW-0664">Pyridoxine biosynthesis</keyword>
<dbReference type="GO" id="GO:0004760">
    <property type="term" value="F:L-serine-pyruvate transaminase activity"/>
    <property type="evidence" value="ECO:0007669"/>
    <property type="project" value="TreeGrafter"/>
</dbReference>
<comment type="catalytic activity">
    <reaction evidence="15">
        <text>O-phospho-L-serine + 2-oxoglutarate = 3-phosphooxypyruvate + L-glutamate</text>
        <dbReference type="Rhea" id="RHEA:14329"/>
        <dbReference type="ChEBI" id="CHEBI:16810"/>
        <dbReference type="ChEBI" id="CHEBI:18110"/>
        <dbReference type="ChEBI" id="CHEBI:29985"/>
        <dbReference type="ChEBI" id="CHEBI:57524"/>
        <dbReference type="EC" id="2.6.1.52"/>
    </reaction>
</comment>
<evidence type="ECO:0000256" key="12">
    <source>
        <dbReference type="ARBA" id="ARBA00023299"/>
    </source>
</evidence>
<evidence type="ECO:0000256" key="2">
    <source>
        <dbReference type="ARBA" id="ARBA00003483"/>
    </source>
</evidence>
<dbReference type="NCBIfam" id="TIGR01366">
    <property type="entry name" value="serC_3"/>
    <property type="match status" value="1"/>
</dbReference>
<evidence type="ECO:0000256" key="5">
    <source>
        <dbReference type="ARBA" id="ARBA00013030"/>
    </source>
</evidence>
<evidence type="ECO:0000256" key="13">
    <source>
        <dbReference type="ARBA" id="ARBA00031421"/>
    </source>
</evidence>
<keyword evidence="18" id="KW-1185">Reference proteome</keyword>
<dbReference type="EMBL" id="JAUHPX010000004">
    <property type="protein sequence ID" value="MDN4488139.1"/>
    <property type="molecule type" value="Genomic_DNA"/>
</dbReference>
<organism evidence="17 18">
    <name type="scientific">Demequina lignilytica</name>
    <dbReference type="NCBI Taxonomy" id="3051663"/>
    <lineage>
        <taxon>Bacteria</taxon>
        <taxon>Bacillati</taxon>
        <taxon>Actinomycetota</taxon>
        <taxon>Actinomycetes</taxon>
        <taxon>Micrococcales</taxon>
        <taxon>Demequinaceae</taxon>
        <taxon>Demequina</taxon>
    </lineage>
</organism>
<dbReference type="Pfam" id="PF00266">
    <property type="entry name" value="Aminotran_5"/>
    <property type="match status" value="1"/>
</dbReference>
<accession>A0AAW7M312</accession>
<reference evidence="17" key="1">
    <citation type="submission" date="2023-06" db="EMBL/GenBank/DDBJ databases">
        <title>Sysu t00039.</title>
        <authorList>
            <person name="Gao L."/>
            <person name="Fang B.-Z."/>
            <person name="Li W.-J."/>
        </authorList>
    </citation>
    <scope>NUCLEOTIDE SEQUENCE</scope>
    <source>
        <strain evidence="17">SYSU T00039</strain>
    </source>
</reference>
<evidence type="ECO:0000259" key="16">
    <source>
        <dbReference type="Pfam" id="PF00266"/>
    </source>
</evidence>
<dbReference type="InterPro" id="IPR015422">
    <property type="entry name" value="PyrdxlP-dep_Trfase_small"/>
</dbReference>
<dbReference type="Gene3D" id="3.40.640.10">
    <property type="entry name" value="Type I PLP-dependent aspartate aminotransferase-like (Major domain)"/>
    <property type="match status" value="1"/>
</dbReference>
<comment type="function">
    <text evidence="2">Catalyzes the reversible conversion of 3-phosphohydroxypyruvate to phosphoserine and of 3-hydroxy-2-oxo-4-phosphonooxybutanoate to phosphohydroxythreonine.</text>
</comment>
<dbReference type="RefSeq" id="WP_301118927.1">
    <property type="nucleotide sequence ID" value="NZ_JAUHPX010000004.1"/>
</dbReference>
<keyword evidence="8" id="KW-0028">Amino-acid biosynthesis</keyword>
<keyword evidence="10" id="KW-0663">Pyridoxal phosphate</keyword>
<dbReference type="InterPro" id="IPR015424">
    <property type="entry name" value="PyrdxlP-dep_Trfase"/>
</dbReference>
<comment type="cofactor">
    <cofactor evidence="1">
        <name>pyridoxal 5'-phosphate</name>
        <dbReference type="ChEBI" id="CHEBI:597326"/>
    </cofactor>
</comment>
<evidence type="ECO:0000256" key="15">
    <source>
        <dbReference type="ARBA" id="ARBA00049007"/>
    </source>
</evidence>
<name>A0AAW7M312_9MICO</name>
<proteinExistence type="inferred from homology"/>
<keyword evidence="6" id="KW-0963">Cytoplasm</keyword>
<dbReference type="Gene3D" id="3.90.1150.10">
    <property type="entry name" value="Aspartate Aminotransferase, domain 1"/>
    <property type="match status" value="1"/>
</dbReference>
<evidence type="ECO:0000256" key="7">
    <source>
        <dbReference type="ARBA" id="ARBA00022576"/>
    </source>
</evidence>
<dbReference type="EC" id="2.6.1.52" evidence="5"/>
<dbReference type="InterPro" id="IPR022278">
    <property type="entry name" value="Pser_aminoTfrase"/>
</dbReference>
<evidence type="ECO:0000256" key="4">
    <source>
        <dbReference type="ARBA" id="ARBA00006904"/>
    </source>
</evidence>
<dbReference type="InterPro" id="IPR015421">
    <property type="entry name" value="PyrdxlP-dep_Trfase_major"/>
</dbReference>
<evidence type="ECO:0000256" key="6">
    <source>
        <dbReference type="ARBA" id="ARBA00022490"/>
    </source>
</evidence>
<dbReference type="GO" id="GO:0008615">
    <property type="term" value="P:pyridoxine biosynthetic process"/>
    <property type="evidence" value="ECO:0007669"/>
    <property type="project" value="UniProtKB-KW"/>
</dbReference>
<comment type="pathway">
    <text evidence="3">Amino-acid biosynthesis; L-serine biosynthesis; L-serine from 3-phospho-D-glycerate: step 2/3.</text>
</comment>
<dbReference type="GO" id="GO:0019265">
    <property type="term" value="P:glycine biosynthetic process, by transamination of glyoxylate"/>
    <property type="evidence" value="ECO:0007669"/>
    <property type="project" value="TreeGrafter"/>
</dbReference>
<comment type="caution">
    <text evidence="17">The sequence shown here is derived from an EMBL/GenBank/DDBJ whole genome shotgun (WGS) entry which is preliminary data.</text>
</comment>
<evidence type="ECO:0000256" key="9">
    <source>
        <dbReference type="ARBA" id="ARBA00022679"/>
    </source>
</evidence>
<evidence type="ECO:0000256" key="3">
    <source>
        <dbReference type="ARBA" id="ARBA00005099"/>
    </source>
</evidence>
<evidence type="ECO:0000256" key="14">
    <source>
        <dbReference type="ARBA" id="ARBA00047630"/>
    </source>
</evidence>
<comment type="catalytic activity">
    <reaction evidence="14">
        <text>4-(phosphooxy)-L-threonine + 2-oxoglutarate = (R)-3-hydroxy-2-oxo-4-phosphooxybutanoate + L-glutamate</text>
        <dbReference type="Rhea" id="RHEA:16573"/>
        <dbReference type="ChEBI" id="CHEBI:16810"/>
        <dbReference type="ChEBI" id="CHEBI:29985"/>
        <dbReference type="ChEBI" id="CHEBI:58452"/>
        <dbReference type="ChEBI" id="CHEBI:58538"/>
        <dbReference type="EC" id="2.6.1.52"/>
    </reaction>
</comment>
<evidence type="ECO:0000256" key="8">
    <source>
        <dbReference type="ARBA" id="ARBA00022605"/>
    </source>
</evidence>
<evidence type="ECO:0000256" key="1">
    <source>
        <dbReference type="ARBA" id="ARBA00001933"/>
    </source>
</evidence>
<keyword evidence="9 17" id="KW-0808">Transferase</keyword>
<dbReference type="PANTHER" id="PTHR21152">
    <property type="entry name" value="AMINOTRANSFERASE CLASS V"/>
    <property type="match status" value="1"/>
</dbReference>
<dbReference type="AlphaFoldDB" id="A0AAW7M312"/>
<evidence type="ECO:0000313" key="18">
    <source>
        <dbReference type="Proteomes" id="UP001172737"/>
    </source>
</evidence>
<dbReference type="SUPFAM" id="SSF53383">
    <property type="entry name" value="PLP-dependent transferases"/>
    <property type="match status" value="1"/>
</dbReference>
<gene>
    <name evidence="17" type="primary">serC</name>
    <name evidence="17" type="ORF">QQX10_08160</name>
</gene>
<protein>
    <recommendedName>
        <fullName evidence="5">phosphoserine transaminase</fullName>
        <ecNumber evidence="5">2.6.1.52</ecNumber>
    </recommendedName>
    <alternativeName>
        <fullName evidence="13">Phosphohydroxythreonine aminotransferase</fullName>
    </alternativeName>
</protein>
<dbReference type="GO" id="GO:0006564">
    <property type="term" value="P:L-serine biosynthetic process"/>
    <property type="evidence" value="ECO:0007669"/>
    <property type="project" value="UniProtKB-KW"/>
</dbReference>
<dbReference type="Proteomes" id="UP001172737">
    <property type="component" value="Unassembled WGS sequence"/>
</dbReference>
<evidence type="ECO:0000256" key="11">
    <source>
        <dbReference type="ARBA" id="ARBA00023096"/>
    </source>
</evidence>
<keyword evidence="12" id="KW-0718">Serine biosynthesis</keyword>
<dbReference type="InterPro" id="IPR000192">
    <property type="entry name" value="Aminotrans_V_dom"/>
</dbReference>
<evidence type="ECO:0000313" key="17">
    <source>
        <dbReference type="EMBL" id="MDN4488139.1"/>
    </source>
</evidence>